<keyword evidence="1" id="KW-0472">Membrane</keyword>
<dbReference type="Proteomes" id="UP000606974">
    <property type="component" value="Unassembled WGS sequence"/>
</dbReference>
<gene>
    <name evidence="2" type="ORF">GJ744_007144</name>
</gene>
<proteinExistence type="predicted"/>
<keyword evidence="1" id="KW-0812">Transmembrane</keyword>
<name>A0A8H7E6B0_9EURO</name>
<sequence length="631" mass="69395">MSLLVNSLRRLRSHPQLHKIPPYISLLCIVGGIIWLLLLPLNQYSRQTYISENALLPGQVHTYFAGSEQNIFRGYREELRSVVKESGGEAHSSRENNVLWIDTISAIFKTAGLPTATQYFEDHAAGNLTSGTNIYSVLHAPRGDGTEAIMLLAPQQNARGEHNINGIALLLTLARYFKRWSLWSKDIIFLITPDTDGGPQAWISAYHSTHDPQTVESLPLKSGALQGAICVDLPFDHRFEKISISYDGINGQLPNLDLVNTAVSVASGQMGIGTTIQGMHHHDDSYRARLMTMLQGMISQAVGHGTGAHSVFMPYHIDAITLTAAGDGWQDEMALGRTVESIFRSLNNLLEHFHQSFFFYLLMQANRFVSIGTYLPSAMAVAAGFTIMAIHLWIRSGHVELRSELPGQCINAEAALAEKPSLDAHGLAHPPPNRQTQHIDRQLLKPILLILLAHLSGLIPLYLSHHTTYSHLPQTSLFTSFILLILPTLVSALSTLLPAQQYNLTKSLSLLLLGLSLSALATLNFSLSLALGLLCTPILFATRDRSIPGYLSRVALMVISPMGLWLLASTYFAFWVGNPGRVGDVLARMAFGWNVLGAWGVGVGIWGVWWPAWVVVATLAMTREVREGERG</sequence>
<dbReference type="GO" id="GO:0016255">
    <property type="term" value="P:attachment of GPI anchor to protein"/>
    <property type="evidence" value="ECO:0007669"/>
    <property type="project" value="TreeGrafter"/>
</dbReference>
<feature type="transmembrane region" description="Helical" evidence="1">
    <location>
        <begin position="554"/>
        <end position="576"/>
    </location>
</feature>
<dbReference type="PANTHER" id="PTHR13304">
    <property type="entry name" value="GLYCOSYLPHOSPHATIDYLINOSITOL ANCHOR ATTACHMENT 1 PROTEIN"/>
    <property type="match status" value="1"/>
</dbReference>
<evidence type="ECO:0008006" key="4">
    <source>
        <dbReference type="Google" id="ProtNLM"/>
    </source>
</evidence>
<accession>A0A8H7E6B0</accession>
<dbReference type="PANTHER" id="PTHR13304:SF0">
    <property type="entry name" value="GLYCOSYLPHOSPHATIDYLINOSITOL ANCHOR ATTACHMENT 1 PROTEIN"/>
    <property type="match status" value="1"/>
</dbReference>
<organism evidence="2 3">
    <name type="scientific">Endocarpon pusillum</name>
    <dbReference type="NCBI Taxonomy" id="364733"/>
    <lineage>
        <taxon>Eukaryota</taxon>
        <taxon>Fungi</taxon>
        <taxon>Dikarya</taxon>
        <taxon>Ascomycota</taxon>
        <taxon>Pezizomycotina</taxon>
        <taxon>Eurotiomycetes</taxon>
        <taxon>Chaetothyriomycetidae</taxon>
        <taxon>Verrucariales</taxon>
        <taxon>Verrucariaceae</taxon>
        <taxon>Endocarpon</taxon>
    </lineage>
</organism>
<dbReference type="InterPro" id="IPR007246">
    <property type="entry name" value="Gaa1"/>
</dbReference>
<feature type="transmembrane region" description="Helical" evidence="1">
    <location>
        <begin position="517"/>
        <end position="542"/>
    </location>
</feature>
<evidence type="ECO:0000313" key="3">
    <source>
        <dbReference type="Proteomes" id="UP000606974"/>
    </source>
</evidence>
<dbReference type="EMBL" id="JAACFV010000034">
    <property type="protein sequence ID" value="KAF7510040.1"/>
    <property type="molecule type" value="Genomic_DNA"/>
</dbReference>
<dbReference type="AlphaFoldDB" id="A0A8H7E6B0"/>
<evidence type="ECO:0000313" key="2">
    <source>
        <dbReference type="EMBL" id="KAF7510040.1"/>
    </source>
</evidence>
<keyword evidence="3" id="KW-1185">Reference proteome</keyword>
<reference evidence="2" key="1">
    <citation type="submission" date="2020-02" db="EMBL/GenBank/DDBJ databases">
        <authorList>
            <person name="Palmer J.M."/>
        </authorList>
    </citation>
    <scope>NUCLEOTIDE SEQUENCE</scope>
    <source>
        <strain evidence="2">EPUS1.4</strain>
        <tissue evidence="2">Thallus</tissue>
    </source>
</reference>
<dbReference type="Pfam" id="PF04114">
    <property type="entry name" value="Gaa1"/>
    <property type="match status" value="1"/>
</dbReference>
<dbReference type="PIRSF" id="PIRSF036762">
    <property type="entry name" value="GAA1"/>
    <property type="match status" value="1"/>
</dbReference>
<feature type="transmembrane region" description="Helical" evidence="1">
    <location>
        <begin position="475"/>
        <end position="497"/>
    </location>
</feature>
<keyword evidence="1" id="KW-1133">Transmembrane helix</keyword>
<feature type="transmembrane region" description="Helical" evidence="1">
    <location>
        <begin position="20"/>
        <end position="41"/>
    </location>
</feature>
<feature type="transmembrane region" description="Helical" evidence="1">
    <location>
        <begin position="443"/>
        <end position="463"/>
    </location>
</feature>
<comment type="caution">
    <text evidence="2">The sequence shown here is derived from an EMBL/GenBank/DDBJ whole genome shotgun (WGS) entry which is preliminary data.</text>
</comment>
<protein>
    <recommendedName>
        <fullName evidence="4">GPI transamidase component GAA1</fullName>
    </recommendedName>
</protein>
<dbReference type="OrthoDB" id="445301at2759"/>
<feature type="transmembrane region" description="Helical" evidence="1">
    <location>
        <begin position="596"/>
        <end position="620"/>
    </location>
</feature>
<evidence type="ECO:0000256" key="1">
    <source>
        <dbReference type="SAM" id="Phobius"/>
    </source>
</evidence>
<dbReference type="SUPFAM" id="SSF53187">
    <property type="entry name" value="Zn-dependent exopeptidases"/>
    <property type="match status" value="1"/>
</dbReference>
<feature type="transmembrane region" description="Helical" evidence="1">
    <location>
        <begin position="371"/>
        <end position="394"/>
    </location>
</feature>
<dbReference type="GO" id="GO:0042765">
    <property type="term" value="C:GPI-anchor transamidase complex"/>
    <property type="evidence" value="ECO:0007669"/>
    <property type="project" value="InterPro"/>
</dbReference>